<name>A0A9P8W073_9HYPO</name>
<keyword evidence="4" id="KW-1185">Reference proteome</keyword>
<evidence type="ECO:0000313" key="4">
    <source>
        <dbReference type="Proteomes" id="UP000777438"/>
    </source>
</evidence>
<proteinExistence type="predicted"/>
<keyword evidence="1" id="KW-0812">Transmembrane</keyword>
<keyword evidence="1" id="KW-1133">Transmembrane helix</keyword>
<evidence type="ECO:0000313" key="3">
    <source>
        <dbReference type="EMBL" id="KAH6886744.1"/>
    </source>
</evidence>
<comment type="caution">
    <text evidence="3">The sequence shown here is derived from an EMBL/GenBank/DDBJ whole genome shotgun (WGS) entry which is preliminary data.</text>
</comment>
<dbReference type="EMBL" id="JAGPYM010000015">
    <property type="protein sequence ID" value="KAH6886744.1"/>
    <property type="molecule type" value="Genomic_DNA"/>
</dbReference>
<sequence length="255" mass="27442">MFTRVQLAAALALLLSTFIGCYGSDLHPTICVGKISSFPNCDKVGQILQRCDRLTVKQEIIDCFCTQELLNAYVGCKGEFRQCGLTNAYDSAFDAEIGNWEEACAPYLTTGITTPSIAGPTRTLNEDTCQTYIESCVQLSQASASCTSSFTEPADITSCRCQRSIISLASVVKRWGHQAADNGNTSLTSEKNRGPITETVGTRTATGTATTLVIGPTSFVASTTSAGAINKCTIMGSWVYLLSIFPLVVYYLSFY</sequence>
<protein>
    <submittedName>
        <fullName evidence="3">Uncharacterized protein</fullName>
    </submittedName>
</protein>
<reference evidence="3 4" key="1">
    <citation type="journal article" date="2021" name="Nat. Commun.">
        <title>Genetic determinants of endophytism in the Arabidopsis root mycobiome.</title>
        <authorList>
            <person name="Mesny F."/>
            <person name="Miyauchi S."/>
            <person name="Thiergart T."/>
            <person name="Pickel B."/>
            <person name="Atanasova L."/>
            <person name="Karlsson M."/>
            <person name="Huettel B."/>
            <person name="Barry K.W."/>
            <person name="Haridas S."/>
            <person name="Chen C."/>
            <person name="Bauer D."/>
            <person name="Andreopoulos W."/>
            <person name="Pangilinan J."/>
            <person name="LaButti K."/>
            <person name="Riley R."/>
            <person name="Lipzen A."/>
            <person name="Clum A."/>
            <person name="Drula E."/>
            <person name="Henrissat B."/>
            <person name="Kohler A."/>
            <person name="Grigoriev I.V."/>
            <person name="Martin F.M."/>
            <person name="Hacquard S."/>
        </authorList>
    </citation>
    <scope>NUCLEOTIDE SEQUENCE [LARGE SCALE GENOMIC DNA]</scope>
    <source>
        <strain evidence="3 4">MPI-CAGE-CH-0241</strain>
    </source>
</reference>
<accession>A0A9P8W073</accession>
<organism evidence="3 4">
    <name type="scientific">Thelonectria olida</name>
    <dbReference type="NCBI Taxonomy" id="1576542"/>
    <lineage>
        <taxon>Eukaryota</taxon>
        <taxon>Fungi</taxon>
        <taxon>Dikarya</taxon>
        <taxon>Ascomycota</taxon>
        <taxon>Pezizomycotina</taxon>
        <taxon>Sordariomycetes</taxon>
        <taxon>Hypocreomycetidae</taxon>
        <taxon>Hypocreales</taxon>
        <taxon>Nectriaceae</taxon>
        <taxon>Thelonectria</taxon>
    </lineage>
</organism>
<dbReference type="Proteomes" id="UP000777438">
    <property type="component" value="Unassembled WGS sequence"/>
</dbReference>
<feature type="transmembrane region" description="Helical" evidence="1">
    <location>
        <begin position="235"/>
        <end position="254"/>
    </location>
</feature>
<keyword evidence="2" id="KW-0732">Signal</keyword>
<evidence type="ECO:0000256" key="2">
    <source>
        <dbReference type="SAM" id="SignalP"/>
    </source>
</evidence>
<gene>
    <name evidence="3" type="ORF">B0T10DRAFT_461209</name>
</gene>
<dbReference type="OrthoDB" id="5398531at2759"/>
<feature type="signal peptide" evidence="2">
    <location>
        <begin position="1"/>
        <end position="23"/>
    </location>
</feature>
<keyword evidence="1" id="KW-0472">Membrane</keyword>
<dbReference type="AlphaFoldDB" id="A0A9P8W073"/>
<dbReference type="PROSITE" id="PS51257">
    <property type="entry name" value="PROKAR_LIPOPROTEIN"/>
    <property type="match status" value="1"/>
</dbReference>
<evidence type="ECO:0000256" key="1">
    <source>
        <dbReference type="SAM" id="Phobius"/>
    </source>
</evidence>
<feature type="chain" id="PRO_5040149452" evidence="2">
    <location>
        <begin position="24"/>
        <end position="255"/>
    </location>
</feature>